<dbReference type="CDD" id="cd02981">
    <property type="entry name" value="PDI_b_family"/>
    <property type="match status" value="1"/>
</dbReference>
<accession>A0AAD9VSY8</accession>
<keyword evidence="6" id="KW-0677">Repeat</keyword>
<dbReference type="InterPro" id="IPR013766">
    <property type="entry name" value="Thioredoxin_domain"/>
</dbReference>
<dbReference type="NCBIfam" id="TIGR01126">
    <property type="entry name" value="pdi_dom"/>
    <property type="match status" value="2"/>
</dbReference>
<keyword evidence="10 11" id="KW-0676">Redox-active center</keyword>
<comment type="caution">
    <text evidence="16">The sequence shown here is derived from an EMBL/GenBank/DDBJ whole genome shotgun (WGS) entry which is preliminary data.</text>
</comment>
<feature type="region of interest" description="Disordered" evidence="14">
    <location>
        <begin position="474"/>
        <end position="495"/>
    </location>
</feature>
<dbReference type="GO" id="GO:0034976">
    <property type="term" value="P:response to endoplasmic reticulum stress"/>
    <property type="evidence" value="ECO:0007669"/>
    <property type="project" value="TreeGrafter"/>
</dbReference>
<keyword evidence="9 13" id="KW-0413">Isomerase</keyword>
<gene>
    <name evidence="16" type="ORF">KPH14_002525</name>
</gene>
<evidence type="ECO:0000256" key="3">
    <source>
        <dbReference type="ARBA" id="ARBA00006347"/>
    </source>
</evidence>
<protein>
    <recommendedName>
        <fullName evidence="4 13">Protein disulfide-isomerase</fullName>
        <ecNumber evidence="4 13">5.3.4.1</ecNumber>
    </recommendedName>
</protein>
<feature type="chain" id="PRO_5041782932" description="Protein disulfide-isomerase" evidence="13">
    <location>
        <begin position="20"/>
        <end position="495"/>
    </location>
</feature>
<dbReference type="CDD" id="cd02961">
    <property type="entry name" value="PDI_a_family"/>
    <property type="match status" value="1"/>
</dbReference>
<dbReference type="CDD" id="cd02982">
    <property type="entry name" value="PDI_b'_family"/>
    <property type="match status" value="1"/>
</dbReference>
<feature type="domain" description="Thioredoxin" evidence="15">
    <location>
        <begin position="331"/>
        <end position="472"/>
    </location>
</feature>
<reference evidence="16" key="1">
    <citation type="submission" date="2021-08" db="EMBL/GenBank/DDBJ databases">
        <authorList>
            <person name="Misof B."/>
            <person name="Oliver O."/>
            <person name="Podsiadlowski L."/>
            <person name="Donath A."/>
            <person name="Peters R."/>
            <person name="Mayer C."/>
            <person name="Rust J."/>
            <person name="Gunkel S."/>
            <person name="Lesny P."/>
            <person name="Martin S."/>
            <person name="Oeyen J.P."/>
            <person name="Petersen M."/>
            <person name="Panagiotis P."/>
            <person name="Wilbrandt J."/>
            <person name="Tanja T."/>
        </authorList>
    </citation>
    <scope>NUCLEOTIDE SEQUENCE</scope>
    <source>
        <strain evidence="16">GBR_01_08_01A</strain>
        <tissue evidence="16">Thorax + abdomen</tissue>
    </source>
</reference>
<comment type="catalytic activity">
    <reaction evidence="1 13">
        <text>Catalyzes the rearrangement of -S-S- bonds in proteins.</text>
        <dbReference type="EC" id="5.3.4.1"/>
    </reaction>
</comment>
<dbReference type="FunFam" id="3.40.30.10:FF:000030">
    <property type="entry name" value="Protein disulfide-isomerase"/>
    <property type="match status" value="1"/>
</dbReference>
<name>A0AAD9VSY8_9HYME</name>
<dbReference type="AlphaFoldDB" id="A0AAD9VSY8"/>
<evidence type="ECO:0000256" key="5">
    <source>
        <dbReference type="ARBA" id="ARBA00022729"/>
    </source>
</evidence>
<evidence type="ECO:0000256" key="8">
    <source>
        <dbReference type="ARBA" id="ARBA00023157"/>
    </source>
</evidence>
<dbReference type="GO" id="GO:0003756">
    <property type="term" value="F:protein disulfide isomerase activity"/>
    <property type="evidence" value="ECO:0007669"/>
    <property type="project" value="UniProtKB-EC"/>
</dbReference>
<evidence type="ECO:0000256" key="13">
    <source>
        <dbReference type="RuleBase" id="RU361130"/>
    </source>
</evidence>
<keyword evidence="17" id="KW-1185">Reference proteome</keyword>
<sequence>MNAVTAILLAVTCLSSAIAKIELDEGVLVITKDNFDTAIKDNEYILIEFYAPWCGHCKALAPEFAKAAKQLADSGSDIKLAKVDATIETELAEKHGLKGYPTLKFYRKGIPIDYNGGRQADDIVNWLVKKAGPAAKELNSVEEAKAFVDENKIAIIGFFKDQESEAAKAFLEVASSDDEYAFGITKADEVLKEYDAEDGSIILFKKFEEGKVKFEEELTVKNIQNFIVVQSLPLIVDFNHDTAAKIFNGDIKSHLLLFLSKESGHFDKYVEELKEVAKQFRGKILFVTVNADEADHKRILEFFGMKKEDAPAMRIIKLGDDMTKYKPENPELSNENVLEFASAFVKGELKRHLLNEDLPEDWDKHPVKILVASNFYEVAHNKDKDVLVEFYAPWCTHCQQLAPIYEELGKKYKDSETVVIAKMDATANEMETMKIINYPTIVLFKKQTNEAVQYNGERTLDGLSKFIETGGVYGQAAEDAQEEDEDDDVPRKDEL</sequence>
<dbReference type="GO" id="GO:0006457">
    <property type="term" value="P:protein folding"/>
    <property type="evidence" value="ECO:0007669"/>
    <property type="project" value="TreeGrafter"/>
</dbReference>
<feature type="domain" description="Thioredoxin" evidence="15">
    <location>
        <begin position="8"/>
        <end position="132"/>
    </location>
</feature>
<feature type="disulfide bond" description="Redox-active" evidence="11">
    <location>
        <begin position="395"/>
        <end position="398"/>
    </location>
</feature>
<keyword evidence="7" id="KW-0256">Endoplasmic reticulum</keyword>
<evidence type="ECO:0000256" key="1">
    <source>
        <dbReference type="ARBA" id="ARBA00001182"/>
    </source>
</evidence>
<evidence type="ECO:0000256" key="4">
    <source>
        <dbReference type="ARBA" id="ARBA00012723"/>
    </source>
</evidence>
<dbReference type="SUPFAM" id="SSF52833">
    <property type="entry name" value="Thioredoxin-like"/>
    <property type="match status" value="4"/>
</dbReference>
<dbReference type="InterPro" id="IPR005792">
    <property type="entry name" value="Prot_disulphide_isomerase"/>
</dbReference>
<dbReference type="Proteomes" id="UP001258017">
    <property type="component" value="Unassembled WGS sequence"/>
</dbReference>
<dbReference type="PROSITE" id="PS00194">
    <property type="entry name" value="THIOREDOXIN_1"/>
    <property type="match status" value="2"/>
</dbReference>
<organism evidence="16 17">
    <name type="scientific">Odynerus spinipes</name>
    <dbReference type="NCBI Taxonomy" id="1348599"/>
    <lineage>
        <taxon>Eukaryota</taxon>
        <taxon>Metazoa</taxon>
        <taxon>Ecdysozoa</taxon>
        <taxon>Arthropoda</taxon>
        <taxon>Hexapoda</taxon>
        <taxon>Insecta</taxon>
        <taxon>Pterygota</taxon>
        <taxon>Neoptera</taxon>
        <taxon>Endopterygota</taxon>
        <taxon>Hymenoptera</taxon>
        <taxon>Apocrita</taxon>
        <taxon>Aculeata</taxon>
        <taxon>Vespoidea</taxon>
        <taxon>Vespidae</taxon>
        <taxon>Eumeninae</taxon>
        <taxon>Odynerus</taxon>
    </lineage>
</organism>
<dbReference type="Pfam" id="PF13848">
    <property type="entry name" value="Thioredoxin_6"/>
    <property type="match status" value="1"/>
</dbReference>
<evidence type="ECO:0000256" key="6">
    <source>
        <dbReference type="ARBA" id="ARBA00022737"/>
    </source>
</evidence>
<dbReference type="CDD" id="cd02995">
    <property type="entry name" value="PDI_a_PDI_a'_C"/>
    <property type="match status" value="1"/>
</dbReference>
<dbReference type="InterPro" id="IPR036249">
    <property type="entry name" value="Thioredoxin-like_sf"/>
</dbReference>
<dbReference type="InterPro" id="IPR017937">
    <property type="entry name" value="Thioredoxin_CS"/>
</dbReference>
<dbReference type="FunFam" id="3.40.30.10:FF:000023">
    <property type="entry name" value="Protein disulfide-isomerase"/>
    <property type="match status" value="1"/>
</dbReference>
<dbReference type="PANTHER" id="PTHR18929">
    <property type="entry name" value="PROTEIN DISULFIDE ISOMERASE"/>
    <property type="match status" value="1"/>
</dbReference>
<dbReference type="GO" id="GO:0005788">
    <property type="term" value="C:endoplasmic reticulum lumen"/>
    <property type="evidence" value="ECO:0007669"/>
    <property type="project" value="UniProtKB-SubCell"/>
</dbReference>
<dbReference type="PANTHER" id="PTHR18929:SF240">
    <property type="entry name" value="PROTEIN DISULFIDE-ISOMERASE"/>
    <property type="match status" value="1"/>
</dbReference>
<dbReference type="FunFam" id="3.40.30.10:FF:000042">
    <property type="entry name" value="protein disulfide-isomerase A2"/>
    <property type="match status" value="1"/>
</dbReference>
<dbReference type="InterPro" id="IPR005788">
    <property type="entry name" value="PDI_thioredoxin-like_dom"/>
</dbReference>
<dbReference type="PROSITE" id="PS51352">
    <property type="entry name" value="THIOREDOXIN_2"/>
    <property type="match status" value="2"/>
</dbReference>
<dbReference type="Gene3D" id="3.40.30.10">
    <property type="entry name" value="Glutaredoxin"/>
    <property type="match status" value="4"/>
</dbReference>
<feature type="compositionally biased region" description="Acidic residues" evidence="14">
    <location>
        <begin position="479"/>
        <end position="488"/>
    </location>
</feature>
<evidence type="ECO:0000259" key="15">
    <source>
        <dbReference type="PROSITE" id="PS51352"/>
    </source>
</evidence>
<comment type="similarity">
    <text evidence="3 12">Belongs to the protein disulfide isomerase family.</text>
</comment>
<keyword evidence="5 13" id="KW-0732">Signal</keyword>
<dbReference type="FunFam" id="3.40.30.10:FF:000027">
    <property type="entry name" value="protein disulfide-isomerase A2"/>
    <property type="match status" value="1"/>
</dbReference>
<evidence type="ECO:0000256" key="9">
    <source>
        <dbReference type="ARBA" id="ARBA00023235"/>
    </source>
</evidence>
<evidence type="ECO:0000256" key="10">
    <source>
        <dbReference type="ARBA" id="ARBA00023284"/>
    </source>
</evidence>
<evidence type="ECO:0000313" key="17">
    <source>
        <dbReference type="Proteomes" id="UP001258017"/>
    </source>
</evidence>
<dbReference type="PRINTS" id="PR00421">
    <property type="entry name" value="THIOREDOXIN"/>
</dbReference>
<dbReference type="EC" id="5.3.4.1" evidence="4 13"/>
<evidence type="ECO:0000256" key="14">
    <source>
        <dbReference type="SAM" id="MobiDB-lite"/>
    </source>
</evidence>
<reference evidence="16" key="2">
    <citation type="journal article" date="2023" name="Commun. Biol.">
        <title>Intrasexual cuticular hydrocarbon dimorphism in a wasp sheds light on hydrocarbon biosynthesis genes in Hymenoptera.</title>
        <authorList>
            <person name="Moris V.C."/>
            <person name="Podsiadlowski L."/>
            <person name="Martin S."/>
            <person name="Oeyen J.P."/>
            <person name="Donath A."/>
            <person name="Petersen M."/>
            <person name="Wilbrandt J."/>
            <person name="Misof B."/>
            <person name="Liedtke D."/>
            <person name="Thamm M."/>
            <person name="Scheiner R."/>
            <person name="Schmitt T."/>
            <person name="Niehuis O."/>
        </authorList>
    </citation>
    <scope>NUCLEOTIDE SEQUENCE</scope>
    <source>
        <strain evidence="16">GBR_01_08_01A</strain>
    </source>
</reference>
<feature type="signal peptide" evidence="13">
    <location>
        <begin position="1"/>
        <end position="19"/>
    </location>
</feature>
<comment type="subcellular location">
    <subcellularLocation>
        <location evidence="2">Endoplasmic reticulum lumen</location>
    </subcellularLocation>
</comment>
<proteinExistence type="inferred from homology"/>
<evidence type="ECO:0000256" key="11">
    <source>
        <dbReference type="PIRSR" id="PIRSR605792-51"/>
    </source>
</evidence>
<evidence type="ECO:0000256" key="12">
    <source>
        <dbReference type="RuleBase" id="RU004208"/>
    </source>
</evidence>
<evidence type="ECO:0000256" key="2">
    <source>
        <dbReference type="ARBA" id="ARBA00004319"/>
    </source>
</evidence>
<dbReference type="Pfam" id="PF00085">
    <property type="entry name" value="Thioredoxin"/>
    <property type="match status" value="2"/>
</dbReference>
<feature type="disulfide bond" description="Redox-active" evidence="11">
    <location>
        <begin position="54"/>
        <end position="57"/>
    </location>
</feature>
<dbReference type="EMBL" id="JAIFRP010000023">
    <property type="protein sequence ID" value="KAK2584930.1"/>
    <property type="molecule type" value="Genomic_DNA"/>
</dbReference>
<dbReference type="NCBIfam" id="TIGR01130">
    <property type="entry name" value="ER_PDI_fam"/>
    <property type="match status" value="1"/>
</dbReference>
<keyword evidence="8 11" id="KW-1015">Disulfide bond</keyword>
<evidence type="ECO:0000256" key="7">
    <source>
        <dbReference type="ARBA" id="ARBA00022824"/>
    </source>
</evidence>
<evidence type="ECO:0000313" key="16">
    <source>
        <dbReference type="EMBL" id="KAK2584930.1"/>
    </source>
</evidence>